<protein>
    <submittedName>
        <fullName evidence="2">Uncharacterized protein</fullName>
    </submittedName>
</protein>
<name>A0A8D2F528_THEGE</name>
<proteinExistence type="predicted"/>
<keyword evidence="1" id="KW-0732">Signal</keyword>
<feature type="chain" id="PRO_5034404973" evidence="1">
    <location>
        <begin position="21"/>
        <end position="79"/>
    </location>
</feature>
<evidence type="ECO:0000313" key="2">
    <source>
        <dbReference type="Ensembl" id="ENSTGEP00000015296.1"/>
    </source>
</evidence>
<dbReference type="Ensembl" id="ENSTGET00000018319.1">
    <property type="protein sequence ID" value="ENSTGEP00000015296.1"/>
    <property type="gene ID" value="ENSTGEG00000012397.1"/>
</dbReference>
<dbReference type="Proteomes" id="UP000694411">
    <property type="component" value="Chromosome 7a"/>
</dbReference>
<reference evidence="2" key="3">
    <citation type="submission" date="2025-09" db="UniProtKB">
        <authorList>
            <consortium name="Ensembl"/>
        </authorList>
    </citation>
    <scope>IDENTIFICATION</scope>
</reference>
<evidence type="ECO:0000256" key="1">
    <source>
        <dbReference type="SAM" id="SignalP"/>
    </source>
</evidence>
<keyword evidence="3" id="KW-1185">Reference proteome</keyword>
<evidence type="ECO:0000313" key="3">
    <source>
        <dbReference type="Proteomes" id="UP000694411"/>
    </source>
</evidence>
<reference evidence="2" key="1">
    <citation type="submission" date="2018-05" db="EMBL/GenBank/DDBJ databases">
        <title>Whole genome of Theropithecus gelada.</title>
        <authorList>
            <person name="Chiou K.L."/>
            <person name="Snyder-Mackler N."/>
        </authorList>
    </citation>
    <scope>NUCLEOTIDE SEQUENCE [LARGE SCALE GENOMIC DNA]</scope>
</reference>
<reference evidence="2" key="2">
    <citation type="submission" date="2025-08" db="UniProtKB">
        <authorList>
            <consortium name="Ensembl"/>
        </authorList>
    </citation>
    <scope>IDENTIFICATION</scope>
</reference>
<dbReference type="AlphaFoldDB" id="A0A8D2F528"/>
<sequence length="79" mass="8383">AAAAIPAALLWGFLLPLTATQEAILHASGNGTSKDYCMLYNPHWSALPNTLENATYISLRNLTSTPLCNLSDVPLVGVN</sequence>
<feature type="signal peptide" evidence="1">
    <location>
        <begin position="1"/>
        <end position="20"/>
    </location>
</feature>
<organism evidence="2 3">
    <name type="scientific">Theropithecus gelada</name>
    <name type="common">Gelada baboon</name>
    <dbReference type="NCBI Taxonomy" id="9565"/>
    <lineage>
        <taxon>Eukaryota</taxon>
        <taxon>Metazoa</taxon>
        <taxon>Chordata</taxon>
        <taxon>Craniata</taxon>
        <taxon>Vertebrata</taxon>
        <taxon>Euteleostomi</taxon>
        <taxon>Mammalia</taxon>
        <taxon>Eutheria</taxon>
        <taxon>Euarchontoglires</taxon>
        <taxon>Primates</taxon>
        <taxon>Haplorrhini</taxon>
        <taxon>Catarrhini</taxon>
        <taxon>Cercopithecidae</taxon>
        <taxon>Cercopithecinae</taxon>
        <taxon>Theropithecus</taxon>
    </lineage>
</organism>
<accession>A0A8D2F528</accession>